<dbReference type="Pfam" id="PF00250">
    <property type="entry name" value="Forkhead"/>
    <property type="match status" value="1"/>
</dbReference>
<dbReference type="InterPro" id="IPR050211">
    <property type="entry name" value="FOX_domain-containing"/>
</dbReference>
<dbReference type="Proteomes" id="UP000186922">
    <property type="component" value="Unassembled WGS sequence"/>
</dbReference>
<dbReference type="STRING" id="947166.A0A1D1UV97"/>
<reference evidence="6 7" key="1">
    <citation type="journal article" date="2016" name="Nat. Commun.">
        <title>Extremotolerant tardigrade genome and improved radiotolerance of human cultured cells by tardigrade-unique protein.</title>
        <authorList>
            <person name="Hashimoto T."/>
            <person name="Horikawa D.D."/>
            <person name="Saito Y."/>
            <person name="Kuwahara H."/>
            <person name="Kozuka-Hata H."/>
            <person name="Shin-I T."/>
            <person name="Minakuchi Y."/>
            <person name="Ohishi K."/>
            <person name="Motoyama A."/>
            <person name="Aizu T."/>
            <person name="Enomoto A."/>
            <person name="Kondo K."/>
            <person name="Tanaka S."/>
            <person name="Hara Y."/>
            <person name="Koshikawa S."/>
            <person name="Sagara H."/>
            <person name="Miura T."/>
            <person name="Yokobori S."/>
            <person name="Miyagawa K."/>
            <person name="Suzuki Y."/>
            <person name="Kubo T."/>
            <person name="Oyama M."/>
            <person name="Kohara Y."/>
            <person name="Fujiyama A."/>
            <person name="Arakawa K."/>
            <person name="Katayama T."/>
            <person name="Toyoda A."/>
            <person name="Kunieda T."/>
        </authorList>
    </citation>
    <scope>NUCLEOTIDE SEQUENCE [LARGE SCALE GENOMIC DNA]</scope>
    <source>
        <strain evidence="6 7">YOKOZUNA-1</strain>
    </source>
</reference>
<gene>
    <name evidence="6" type="primary">RvY_05525-1</name>
    <name evidence="6" type="synonym">RvY_05525.1</name>
    <name evidence="6" type="ORF">RvY_05525</name>
</gene>
<dbReference type="GO" id="GO:0000978">
    <property type="term" value="F:RNA polymerase II cis-regulatory region sequence-specific DNA binding"/>
    <property type="evidence" value="ECO:0007669"/>
    <property type="project" value="TreeGrafter"/>
</dbReference>
<dbReference type="GO" id="GO:0030154">
    <property type="term" value="P:cell differentiation"/>
    <property type="evidence" value="ECO:0007669"/>
    <property type="project" value="TreeGrafter"/>
</dbReference>
<dbReference type="PRINTS" id="PR00053">
    <property type="entry name" value="FORKHEAD"/>
</dbReference>
<dbReference type="InterPro" id="IPR030456">
    <property type="entry name" value="TF_fork_head_CS_2"/>
</dbReference>
<keyword evidence="2 3" id="KW-0539">Nucleus</keyword>
<feature type="region of interest" description="Disordered" evidence="4">
    <location>
        <begin position="327"/>
        <end position="361"/>
    </location>
</feature>
<evidence type="ECO:0000313" key="7">
    <source>
        <dbReference type="Proteomes" id="UP000186922"/>
    </source>
</evidence>
<evidence type="ECO:0000256" key="2">
    <source>
        <dbReference type="ARBA" id="ARBA00023242"/>
    </source>
</evidence>
<dbReference type="GO" id="GO:0000981">
    <property type="term" value="F:DNA-binding transcription factor activity, RNA polymerase II-specific"/>
    <property type="evidence" value="ECO:0007669"/>
    <property type="project" value="TreeGrafter"/>
</dbReference>
<feature type="region of interest" description="Disordered" evidence="4">
    <location>
        <begin position="244"/>
        <end position="277"/>
    </location>
</feature>
<dbReference type="FunFam" id="1.10.10.10:FF:000352">
    <property type="entry name" value="Forkhead box Q2"/>
    <property type="match status" value="1"/>
</dbReference>
<dbReference type="PROSITE" id="PS50039">
    <property type="entry name" value="FORK_HEAD_3"/>
    <property type="match status" value="1"/>
</dbReference>
<dbReference type="InterPro" id="IPR001766">
    <property type="entry name" value="Fork_head_dom"/>
</dbReference>
<organism evidence="6 7">
    <name type="scientific">Ramazzottius varieornatus</name>
    <name type="common">Water bear</name>
    <name type="synonym">Tardigrade</name>
    <dbReference type="NCBI Taxonomy" id="947166"/>
    <lineage>
        <taxon>Eukaryota</taxon>
        <taxon>Metazoa</taxon>
        <taxon>Ecdysozoa</taxon>
        <taxon>Tardigrada</taxon>
        <taxon>Eutardigrada</taxon>
        <taxon>Parachela</taxon>
        <taxon>Hypsibioidea</taxon>
        <taxon>Ramazzottiidae</taxon>
        <taxon>Ramazzottius</taxon>
    </lineage>
</organism>
<comment type="caution">
    <text evidence="6">The sequence shown here is derived from an EMBL/GenBank/DDBJ whole genome shotgun (WGS) entry which is preliminary data.</text>
</comment>
<dbReference type="CDD" id="cd20035">
    <property type="entry name" value="FH_FOXQ2-like"/>
    <property type="match status" value="1"/>
</dbReference>
<evidence type="ECO:0000313" key="6">
    <source>
        <dbReference type="EMBL" id="GAU93606.1"/>
    </source>
</evidence>
<dbReference type="OrthoDB" id="5954824at2759"/>
<feature type="DNA-binding region" description="Fork-head" evidence="3">
    <location>
        <begin position="154"/>
        <end position="246"/>
    </location>
</feature>
<dbReference type="PROSITE" id="PS00657">
    <property type="entry name" value="FORK_HEAD_1"/>
    <property type="match status" value="1"/>
</dbReference>
<dbReference type="InterPro" id="IPR036390">
    <property type="entry name" value="WH_DNA-bd_sf"/>
</dbReference>
<evidence type="ECO:0000256" key="1">
    <source>
        <dbReference type="ARBA" id="ARBA00023125"/>
    </source>
</evidence>
<dbReference type="GO" id="GO:0009653">
    <property type="term" value="P:anatomical structure morphogenesis"/>
    <property type="evidence" value="ECO:0007669"/>
    <property type="project" value="TreeGrafter"/>
</dbReference>
<keyword evidence="1 3" id="KW-0238">DNA-binding</keyword>
<dbReference type="InterPro" id="IPR018122">
    <property type="entry name" value="TF_fork_head_CS_1"/>
</dbReference>
<dbReference type="PANTHER" id="PTHR11829:SF343">
    <property type="entry name" value="FORK-HEAD DOMAIN-CONTAINING PROTEIN"/>
    <property type="match status" value="1"/>
</dbReference>
<evidence type="ECO:0000259" key="5">
    <source>
        <dbReference type="PROSITE" id="PS50039"/>
    </source>
</evidence>
<keyword evidence="7" id="KW-1185">Reference proteome</keyword>
<proteinExistence type="predicted"/>
<accession>A0A1D1UV97</accession>
<sequence>MDLSSKMSQQQPSTVSTSFANVSSASLAGSSPIRYGGNPSTFPAAFAMMDYSHPMSAIGAANPYRPQTQMQSQPLTAQQQQYLAAHQLQAAQEAMRYRAAAFFPPSSQVSPNMGPLPLPSFAYPALAGYPHHFAPGYPRNFFGRFVQREAELPKPQHSYIGLIAMAILSSPEKKMILNDIYQWIQDHYPYFKSRPPGWKNSIRHNLSLNACFVKDGRSATGKGHFWSIHRANVKDFMAGDFRRRKAQQKVHRSEGKMVGDDEEDVETSPSPSLSDEKNQAAIYDDMESPMASASPKSVSSVVVTGAADAPSKTVVAAVSLPMTKRKRGGFDMDSLLAPDTKEKSPVRSSPSHHSQPLLETKEEAVVNPLEQFGPRAFGMQNGFGVDFTKEQWDHSLSRILAHSYTAKFSSSS</sequence>
<comment type="subcellular location">
    <subcellularLocation>
        <location evidence="3">Nucleus</location>
    </subcellularLocation>
</comment>
<dbReference type="InterPro" id="IPR036388">
    <property type="entry name" value="WH-like_DNA-bd_sf"/>
</dbReference>
<name>A0A1D1UV97_RAMVA</name>
<evidence type="ECO:0000256" key="4">
    <source>
        <dbReference type="SAM" id="MobiDB-lite"/>
    </source>
</evidence>
<dbReference type="SUPFAM" id="SSF46785">
    <property type="entry name" value="Winged helix' DNA-binding domain"/>
    <property type="match status" value="1"/>
</dbReference>
<dbReference type="GO" id="GO:0005634">
    <property type="term" value="C:nucleus"/>
    <property type="evidence" value="ECO:0007669"/>
    <property type="project" value="UniProtKB-SubCell"/>
</dbReference>
<dbReference type="AlphaFoldDB" id="A0A1D1UV97"/>
<feature type="domain" description="Fork-head" evidence="5">
    <location>
        <begin position="154"/>
        <end position="246"/>
    </location>
</feature>
<dbReference type="PROSITE" id="PS00658">
    <property type="entry name" value="FORK_HEAD_2"/>
    <property type="match status" value="1"/>
</dbReference>
<evidence type="ECO:0000256" key="3">
    <source>
        <dbReference type="PROSITE-ProRule" id="PRU00089"/>
    </source>
</evidence>
<dbReference type="PANTHER" id="PTHR11829">
    <property type="entry name" value="FORKHEAD BOX PROTEIN"/>
    <property type="match status" value="1"/>
</dbReference>
<dbReference type="InterPro" id="IPR047519">
    <property type="entry name" value="FH_FOXQ2-like"/>
</dbReference>
<dbReference type="Gene3D" id="1.10.10.10">
    <property type="entry name" value="Winged helix-like DNA-binding domain superfamily/Winged helix DNA-binding domain"/>
    <property type="match status" value="1"/>
</dbReference>
<dbReference type="EMBL" id="BDGG01000002">
    <property type="protein sequence ID" value="GAU93606.1"/>
    <property type="molecule type" value="Genomic_DNA"/>
</dbReference>
<dbReference type="SMART" id="SM00339">
    <property type="entry name" value="FH"/>
    <property type="match status" value="1"/>
</dbReference>
<protein>
    <recommendedName>
        <fullName evidence="5">Fork-head domain-containing protein</fullName>
    </recommendedName>
</protein>